<organism evidence="1">
    <name type="scientific">Prunus dulcis</name>
    <name type="common">Almond</name>
    <name type="synonym">Amygdalus dulcis</name>
    <dbReference type="NCBI Taxonomy" id="3755"/>
    <lineage>
        <taxon>Eukaryota</taxon>
        <taxon>Viridiplantae</taxon>
        <taxon>Streptophyta</taxon>
        <taxon>Embryophyta</taxon>
        <taxon>Tracheophyta</taxon>
        <taxon>Spermatophyta</taxon>
        <taxon>Magnoliopsida</taxon>
        <taxon>eudicotyledons</taxon>
        <taxon>Gunneridae</taxon>
        <taxon>Pentapetalae</taxon>
        <taxon>rosids</taxon>
        <taxon>fabids</taxon>
        <taxon>Rosales</taxon>
        <taxon>Rosaceae</taxon>
        <taxon>Amygdaloideae</taxon>
        <taxon>Amygdaleae</taxon>
        <taxon>Prunus</taxon>
    </lineage>
</organism>
<gene>
    <name evidence="1" type="ORF">Prudu_010367</name>
</gene>
<accession>A0A4Y1R853</accession>
<dbReference type="Gene3D" id="3.40.50.2000">
    <property type="entry name" value="Glycogen Phosphorylase B"/>
    <property type="match status" value="1"/>
</dbReference>
<evidence type="ECO:0000313" key="1">
    <source>
        <dbReference type="EMBL" id="BBH00391.1"/>
    </source>
</evidence>
<dbReference type="AlphaFoldDB" id="A0A4Y1R853"/>
<sequence>MSIFWWTVDSATKFGFPGFANFPMAVGKVVAENRVLERPESDTELITTVALMLLEPTEKATVRSFGMIVNSFYELEPVFTDYWNTV</sequence>
<proteinExistence type="predicted"/>
<name>A0A4Y1R853_PRUDU</name>
<reference evidence="1" key="1">
    <citation type="journal article" date="2019" name="Science">
        <title>Mutation of a bHLH transcription factor allowed almond domestication.</title>
        <authorList>
            <person name="Sanchez-Perez R."/>
            <person name="Pavan S."/>
            <person name="Mazzeo R."/>
            <person name="Moldovan C."/>
            <person name="Aiese Cigliano R."/>
            <person name="Del Cueto J."/>
            <person name="Ricciardi F."/>
            <person name="Lotti C."/>
            <person name="Ricciardi L."/>
            <person name="Dicenta F."/>
            <person name="Lopez-Marques R.L."/>
            <person name="Lindberg Moller B."/>
        </authorList>
    </citation>
    <scope>NUCLEOTIDE SEQUENCE</scope>
</reference>
<dbReference type="EMBL" id="AP019299">
    <property type="protein sequence ID" value="BBH00391.1"/>
    <property type="molecule type" value="Genomic_DNA"/>
</dbReference>
<protein>
    <submittedName>
        <fullName evidence="1">Uncharacterized protein</fullName>
    </submittedName>
</protein>